<evidence type="ECO:0000256" key="1">
    <source>
        <dbReference type="ARBA" id="ARBA00023117"/>
    </source>
</evidence>
<dbReference type="STRING" id="58919.A0A316ZCJ2"/>
<keyword evidence="1 2" id="KW-0103">Bromodomain</keyword>
<dbReference type="PANTHER" id="PTHR22881:SF27">
    <property type="entry name" value="BROMODOMAIN CONTAINING 7_9"/>
    <property type="match status" value="1"/>
</dbReference>
<evidence type="ECO:0000313" key="4">
    <source>
        <dbReference type="EMBL" id="PWN99261.1"/>
    </source>
</evidence>
<proteinExistence type="predicted"/>
<keyword evidence="5" id="KW-1185">Reference proteome</keyword>
<dbReference type="AlphaFoldDB" id="A0A316ZCJ2"/>
<evidence type="ECO:0000313" key="5">
    <source>
        <dbReference type="Proteomes" id="UP000245946"/>
    </source>
</evidence>
<dbReference type="PRINTS" id="PR00503">
    <property type="entry name" value="BROMODOMAIN"/>
</dbReference>
<dbReference type="SMART" id="SM00297">
    <property type="entry name" value="BROMO"/>
    <property type="match status" value="1"/>
</dbReference>
<dbReference type="EMBL" id="KZ819288">
    <property type="protein sequence ID" value="PWN99261.1"/>
    <property type="molecule type" value="Genomic_DNA"/>
</dbReference>
<evidence type="ECO:0000256" key="2">
    <source>
        <dbReference type="PROSITE-ProRule" id="PRU00035"/>
    </source>
</evidence>
<dbReference type="RefSeq" id="XP_025599540.1">
    <property type="nucleotide sequence ID" value="XM_025739928.1"/>
</dbReference>
<dbReference type="InterPro" id="IPR051831">
    <property type="entry name" value="Bromodomain_contain_prot"/>
</dbReference>
<dbReference type="PROSITE" id="PS50014">
    <property type="entry name" value="BROMODOMAIN_2"/>
    <property type="match status" value="1"/>
</dbReference>
<feature type="non-terminal residue" evidence="4">
    <location>
        <position position="1"/>
    </location>
</feature>
<organism evidence="4 5">
    <name type="scientific">Tilletiopsis washingtonensis</name>
    <dbReference type="NCBI Taxonomy" id="58919"/>
    <lineage>
        <taxon>Eukaryota</taxon>
        <taxon>Fungi</taxon>
        <taxon>Dikarya</taxon>
        <taxon>Basidiomycota</taxon>
        <taxon>Ustilaginomycotina</taxon>
        <taxon>Exobasidiomycetes</taxon>
        <taxon>Entylomatales</taxon>
        <taxon>Entylomatales incertae sedis</taxon>
        <taxon>Tilletiopsis</taxon>
    </lineage>
</organism>
<name>A0A316ZCJ2_9BASI</name>
<feature type="non-terminal residue" evidence="4">
    <location>
        <position position="70"/>
    </location>
</feature>
<dbReference type="InterPro" id="IPR036427">
    <property type="entry name" value="Bromodomain-like_sf"/>
</dbReference>
<evidence type="ECO:0000259" key="3">
    <source>
        <dbReference type="PROSITE" id="PS50014"/>
    </source>
</evidence>
<reference evidence="4 5" key="1">
    <citation type="journal article" date="2018" name="Mol. Biol. Evol.">
        <title>Broad Genomic Sampling Reveals a Smut Pathogenic Ancestry of the Fungal Clade Ustilaginomycotina.</title>
        <authorList>
            <person name="Kijpornyongpan T."/>
            <person name="Mondo S.J."/>
            <person name="Barry K."/>
            <person name="Sandor L."/>
            <person name="Lee J."/>
            <person name="Lipzen A."/>
            <person name="Pangilinan J."/>
            <person name="LaButti K."/>
            <person name="Hainaut M."/>
            <person name="Henrissat B."/>
            <person name="Grigoriev I.V."/>
            <person name="Spatafora J.W."/>
            <person name="Aime M.C."/>
        </authorList>
    </citation>
    <scope>NUCLEOTIDE SEQUENCE [LARGE SCALE GENOMIC DNA]</scope>
    <source>
        <strain evidence="4 5">MCA 4186</strain>
    </source>
</reference>
<dbReference type="Proteomes" id="UP000245946">
    <property type="component" value="Unassembled WGS sequence"/>
</dbReference>
<dbReference type="GO" id="GO:0006325">
    <property type="term" value="P:chromatin organization"/>
    <property type="evidence" value="ECO:0007669"/>
    <property type="project" value="UniProtKB-ARBA"/>
</dbReference>
<dbReference type="Pfam" id="PF00439">
    <property type="entry name" value="Bromodomain"/>
    <property type="match status" value="1"/>
</dbReference>
<accession>A0A316ZCJ2</accession>
<sequence length="70" mass="8045">FLEPVNPDEVPGYTDVIKEPMDFAKMEKRLHSGAYRRQDEFQRDLLLVTGNAQTFNQPGSIYSNEAARLE</sequence>
<protein>
    <submittedName>
        <fullName evidence="4">Bromodomain-containing protein</fullName>
    </submittedName>
</protein>
<feature type="domain" description="Bromo" evidence="3">
    <location>
        <begin position="1"/>
        <end position="63"/>
    </location>
</feature>
<dbReference type="OrthoDB" id="21449at2759"/>
<dbReference type="PANTHER" id="PTHR22881">
    <property type="entry name" value="BROMODOMAIN CONTAINING PROTEIN"/>
    <property type="match status" value="1"/>
</dbReference>
<dbReference type="GeneID" id="37267474"/>
<dbReference type="SUPFAM" id="SSF47370">
    <property type="entry name" value="Bromodomain"/>
    <property type="match status" value="1"/>
</dbReference>
<dbReference type="InterPro" id="IPR001487">
    <property type="entry name" value="Bromodomain"/>
</dbReference>
<gene>
    <name evidence="4" type="ORF">FA09DRAFT_288290</name>
</gene>
<dbReference type="Gene3D" id="1.20.920.10">
    <property type="entry name" value="Bromodomain-like"/>
    <property type="match status" value="1"/>
</dbReference>